<evidence type="ECO:0000313" key="3">
    <source>
        <dbReference type="Proteomes" id="UP000290287"/>
    </source>
</evidence>
<organism evidence="2 3">
    <name type="scientific">Veronia nyctiphanis</name>
    <dbReference type="NCBI Taxonomy" id="1278244"/>
    <lineage>
        <taxon>Bacteria</taxon>
        <taxon>Pseudomonadati</taxon>
        <taxon>Pseudomonadota</taxon>
        <taxon>Gammaproteobacteria</taxon>
        <taxon>Vibrionales</taxon>
        <taxon>Vibrionaceae</taxon>
        <taxon>Veronia</taxon>
    </lineage>
</organism>
<dbReference type="InterPro" id="IPR029058">
    <property type="entry name" value="AB_hydrolase_fold"/>
</dbReference>
<protein>
    <recommendedName>
        <fullName evidence="1">Peptidase S33 tripeptidyl aminopeptidase-like C-terminal domain-containing protein</fullName>
    </recommendedName>
</protein>
<dbReference type="AlphaFoldDB" id="A0A4Q0YTU4"/>
<keyword evidence="3" id="KW-1185">Reference proteome</keyword>
<dbReference type="EMBL" id="PEIB01000004">
    <property type="protein sequence ID" value="RXJ74153.1"/>
    <property type="molecule type" value="Genomic_DNA"/>
</dbReference>
<dbReference type="Proteomes" id="UP000290287">
    <property type="component" value="Unassembled WGS sequence"/>
</dbReference>
<accession>A0A4Q0YTU4</accession>
<evidence type="ECO:0000313" key="2">
    <source>
        <dbReference type="EMBL" id="RXJ74153.1"/>
    </source>
</evidence>
<reference evidence="2 3" key="1">
    <citation type="submission" date="2017-10" db="EMBL/GenBank/DDBJ databases">
        <title>Nyctiphanis sp. nov., isolated from the stomach of the euphausiid Nyctiphanes simplex (Hansen, 1911) in the Gulf of California.</title>
        <authorList>
            <person name="Gomez-Gil B."/>
            <person name="Aguilar-Mendez M."/>
            <person name="Lopez-Cortes A."/>
            <person name="Gomez-Gutierrez J."/>
            <person name="Roque A."/>
            <person name="Lang E."/>
            <person name="Gonzalez-Castillo A."/>
        </authorList>
    </citation>
    <scope>NUCLEOTIDE SEQUENCE [LARGE SCALE GENOMIC DNA]</scope>
    <source>
        <strain evidence="2 3">CAIM 600</strain>
    </source>
</reference>
<evidence type="ECO:0000259" key="1">
    <source>
        <dbReference type="Pfam" id="PF08386"/>
    </source>
</evidence>
<dbReference type="Gene3D" id="3.40.50.1820">
    <property type="entry name" value="alpha/beta hydrolase"/>
    <property type="match status" value="1"/>
</dbReference>
<sequence>MHAIINGDQNQLVELIEEEYLNIDYLTFLDEGAYYSYSCHDEVPFFDRGNAYSESQRHPFQKYMMKNLIELDLMNCDVWDIPHAPKIIKEEREITTPMLLLSGEFDPVTPFSWATELKSHGKTAWSKEWKGISHVVSWWSDCSGEVARDFLEAPI</sequence>
<comment type="caution">
    <text evidence="2">The sequence shown here is derived from an EMBL/GenBank/DDBJ whole genome shotgun (WGS) entry which is preliminary data.</text>
</comment>
<dbReference type="Pfam" id="PF08386">
    <property type="entry name" value="Abhydrolase_4"/>
    <property type="match status" value="1"/>
</dbReference>
<dbReference type="RefSeq" id="WP_129121510.1">
    <property type="nucleotide sequence ID" value="NZ_PEIB01000004.1"/>
</dbReference>
<gene>
    <name evidence="2" type="ORF">CS022_05920</name>
</gene>
<dbReference type="SUPFAM" id="SSF53474">
    <property type="entry name" value="alpha/beta-Hydrolases"/>
    <property type="match status" value="1"/>
</dbReference>
<dbReference type="OrthoDB" id="4510475at2"/>
<dbReference type="InterPro" id="IPR013595">
    <property type="entry name" value="Pept_S33_TAP-like_C"/>
</dbReference>
<feature type="domain" description="Peptidase S33 tripeptidyl aminopeptidase-like C-terminal" evidence="1">
    <location>
        <begin position="70"/>
        <end position="152"/>
    </location>
</feature>
<name>A0A4Q0YTU4_9GAMM</name>
<proteinExistence type="predicted"/>